<keyword evidence="5 11" id="KW-0418">Kinase</keyword>
<protein>
    <recommendedName>
        <fullName evidence="1">non-specific serine/threonine protein kinase</fullName>
        <ecNumber evidence="1">2.7.11.1</ecNumber>
    </recommendedName>
</protein>
<dbReference type="InterPro" id="IPR051334">
    <property type="entry name" value="SRPK"/>
</dbReference>
<gene>
    <name evidence="11" type="ORF">BCR42DRAFT_483407</name>
</gene>
<dbReference type="Proteomes" id="UP000193560">
    <property type="component" value="Unassembled WGS sequence"/>
</dbReference>
<name>A0A1X2IAW5_9FUNG</name>
<sequence>MHSLYVYSTPANSTHTSPISLSNKYSDNDHHQGLLSPGDSTVGALSDEEDINDYKQGGYHVVQVGDSFYNGRYIIDSKMGWGYFSTVWLAKDTLANQYVALKIVKSDPHFCKSALEEIELLEQAQAQAQATSSSSSVPISTDDNTDSKNRNKGHQHVAQLLHHFWHDASLDTPGGGKHVCMVFEVLGENLLSVMKRFNYRGLPVNMVKRITRQILDGLSFLHNACGIVHTDIKPENILIWIPEVESYLENQRGESNNFNQRRQSSSFTSLDLTNNITLMAPSNSGNNQMRRKVKRQQKRTEDPPVSGKQTGGNKRLDEQLQSTFSELFLNVPQQRTEEVSSSPPMIIRSEALDCTTMMNTDEQEDSWHDKITVKIVDLGNACRVDGKFKHVIQTRQYRSPEVIVGMVWNDRADIWSLGCLVYELLTGDYLFDPRIDSKYGKDEDHLAKIIELMRVLPRSLTFGGDYSREFFNNKGAAASPFKDVLHDTYFMPPEQADSISEFLSLMLEVDMAKRASANNLLDHSWLTL</sequence>
<dbReference type="InterPro" id="IPR000719">
    <property type="entry name" value="Prot_kinase_dom"/>
</dbReference>
<reference evidence="11 12" key="1">
    <citation type="submission" date="2016-07" db="EMBL/GenBank/DDBJ databases">
        <title>Pervasive Adenine N6-methylation of Active Genes in Fungi.</title>
        <authorList>
            <consortium name="DOE Joint Genome Institute"/>
            <person name="Mondo S.J."/>
            <person name="Dannebaum R.O."/>
            <person name="Kuo R.C."/>
            <person name="Labutti K."/>
            <person name="Haridas S."/>
            <person name="Kuo A."/>
            <person name="Salamov A."/>
            <person name="Ahrendt S.R."/>
            <person name="Lipzen A."/>
            <person name="Sullivan W."/>
            <person name="Andreopoulos W.B."/>
            <person name="Clum A."/>
            <person name="Lindquist E."/>
            <person name="Daum C."/>
            <person name="Ramamoorthy G.K."/>
            <person name="Gryganskyi A."/>
            <person name="Culley D."/>
            <person name="Magnuson J.K."/>
            <person name="James T.Y."/>
            <person name="O'Malley M.A."/>
            <person name="Stajich J.E."/>
            <person name="Spatafora J.W."/>
            <person name="Visel A."/>
            <person name="Grigoriev I.V."/>
        </authorList>
    </citation>
    <scope>NUCLEOTIDE SEQUENCE [LARGE SCALE GENOMIC DNA]</scope>
    <source>
        <strain evidence="11 12">NRRL 1336</strain>
    </source>
</reference>
<comment type="catalytic activity">
    <reaction evidence="7">
        <text>L-threonyl-[protein] + ATP = O-phospho-L-threonyl-[protein] + ADP + H(+)</text>
        <dbReference type="Rhea" id="RHEA:46608"/>
        <dbReference type="Rhea" id="RHEA-COMP:11060"/>
        <dbReference type="Rhea" id="RHEA-COMP:11605"/>
        <dbReference type="ChEBI" id="CHEBI:15378"/>
        <dbReference type="ChEBI" id="CHEBI:30013"/>
        <dbReference type="ChEBI" id="CHEBI:30616"/>
        <dbReference type="ChEBI" id="CHEBI:61977"/>
        <dbReference type="ChEBI" id="CHEBI:456216"/>
        <dbReference type="EC" id="2.7.11.1"/>
    </reaction>
</comment>
<feature type="compositionally biased region" description="Polar residues" evidence="9">
    <location>
        <begin position="277"/>
        <end position="287"/>
    </location>
</feature>
<dbReference type="SUPFAM" id="SSF56112">
    <property type="entry name" value="Protein kinase-like (PK-like)"/>
    <property type="match status" value="1"/>
</dbReference>
<keyword evidence="3" id="KW-0808">Transferase</keyword>
<proteinExistence type="predicted"/>
<evidence type="ECO:0000256" key="6">
    <source>
        <dbReference type="ARBA" id="ARBA00022840"/>
    </source>
</evidence>
<dbReference type="GO" id="GO:0004674">
    <property type="term" value="F:protein serine/threonine kinase activity"/>
    <property type="evidence" value="ECO:0007669"/>
    <property type="project" value="UniProtKB-KW"/>
</dbReference>
<dbReference type="GO" id="GO:0000245">
    <property type="term" value="P:spliceosomal complex assembly"/>
    <property type="evidence" value="ECO:0007669"/>
    <property type="project" value="TreeGrafter"/>
</dbReference>
<dbReference type="PANTHER" id="PTHR47634">
    <property type="entry name" value="PROTEIN KINASE DOMAIN-CONTAINING PROTEIN-RELATED"/>
    <property type="match status" value="1"/>
</dbReference>
<evidence type="ECO:0000256" key="7">
    <source>
        <dbReference type="ARBA" id="ARBA00047899"/>
    </source>
</evidence>
<evidence type="ECO:0000256" key="3">
    <source>
        <dbReference type="ARBA" id="ARBA00022679"/>
    </source>
</evidence>
<keyword evidence="2" id="KW-0723">Serine/threonine-protein kinase</keyword>
<dbReference type="GO" id="GO:0050684">
    <property type="term" value="P:regulation of mRNA processing"/>
    <property type="evidence" value="ECO:0007669"/>
    <property type="project" value="TreeGrafter"/>
</dbReference>
<comment type="catalytic activity">
    <reaction evidence="8">
        <text>L-seryl-[protein] + ATP = O-phospho-L-seryl-[protein] + ADP + H(+)</text>
        <dbReference type="Rhea" id="RHEA:17989"/>
        <dbReference type="Rhea" id="RHEA-COMP:9863"/>
        <dbReference type="Rhea" id="RHEA-COMP:11604"/>
        <dbReference type="ChEBI" id="CHEBI:15378"/>
        <dbReference type="ChEBI" id="CHEBI:29999"/>
        <dbReference type="ChEBI" id="CHEBI:30616"/>
        <dbReference type="ChEBI" id="CHEBI:83421"/>
        <dbReference type="ChEBI" id="CHEBI:456216"/>
        <dbReference type="EC" id="2.7.11.1"/>
    </reaction>
</comment>
<feature type="region of interest" description="Disordered" evidence="9">
    <location>
        <begin position="129"/>
        <end position="152"/>
    </location>
</feature>
<keyword evidence="6" id="KW-0067">ATP-binding</keyword>
<dbReference type="EC" id="2.7.11.1" evidence="1"/>
<accession>A0A1X2IAW5</accession>
<dbReference type="Gene3D" id="3.30.200.20">
    <property type="entry name" value="Phosphorylase Kinase, domain 1"/>
    <property type="match status" value="1"/>
</dbReference>
<keyword evidence="12" id="KW-1185">Reference proteome</keyword>
<dbReference type="GO" id="GO:0005524">
    <property type="term" value="F:ATP binding"/>
    <property type="evidence" value="ECO:0007669"/>
    <property type="project" value="UniProtKB-KW"/>
</dbReference>
<comment type="caution">
    <text evidence="11">The sequence shown here is derived from an EMBL/GenBank/DDBJ whole genome shotgun (WGS) entry which is preliminary data.</text>
</comment>
<organism evidence="11 12">
    <name type="scientific">Absidia repens</name>
    <dbReference type="NCBI Taxonomy" id="90262"/>
    <lineage>
        <taxon>Eukaryota</taxon>
        <taxon>Fungi</taxon>
        <taxon>Fungi incertae sedis</taxon>
        <taxon>Mucoromycota</taxon>
        <taxon>Mucoromycotina</taxon>
        <taxon>Mucoromycetes</taxon>
        <taxon>Mucorales</taxon>
        <taxon>Cunninghamellaceae</taxon>
        <taxon>Absidia</taxon>
    </lineage>
</organism>
<evidence type="ECO:0000256" key="5">
    <source>
        <dbReference type="ARBA" id="ARBA00022777"/>
    </source>
</evidence>
<evidence type="ECO:0000256" key="8">
    <source>
        <dbReference type="ARBA" id="ARBA00048679"/>
    </source>
</evidence>
<dbReference type="AlphaFoldDB" id="A0A1X2IAW5"/>
<feature type="region of interest" description="Disordered" evidence="9">
    <location>
        <begin position="277"/>
        <end position="314"/>
    </location>
</feature>
<dbReference type="OrthoDB" id="2649at2759"/>
<keyword evidence="4" id="KW-0547">Nucleotide-binding</keyword>
<dbReference type="PROSITE" id="PS50011">
    <property type="entry name" value="PROTEIN_KINASE_DOM"/>
    <property type="match status" value="1"/>
</dbReference>
<dbReference type="GO" id="GO:0005737">
    <property type="term" value="C:cytoplasm"/>
    <property type="evidence" value="ECO:0007669"/>
    <property type="project" value="TreeGrafter"/>
</dbReference>
<evidence type="ECO:0000256" key="2">
    <source>
        <dbReference type="ARBA" id="ARBA00022527"/>
    </source>
</evidence>
<evidence type="ECO:0000256" key="9">
    <source>
        <dbReference type="SAM" id="MobiDB-lite"/>
    </source>
</evidence>
<dbReference type="GO" id="GO:0005634">
    <property type="term" value="C:nucleus"/>
    <property type="evidence" value="ECO:0007669"/>
    <property type="project" value="TreeGrafter"/>
</dbReference>
<dbReference type="PROSITE" id="PS00108">
    <property type="entry name" value="PROTEIN_KINASE_ST"/>
    <property type="match status" value="1"/>
</dbReference>
<dbReference type="EMBL" id="MCGE01000017">
    <property type="protein sequence ID" value="ORZ13076.1"/>
    <property type="molecule type" value="Genomic_DNA"/>
</dbReference>
<dbReference type="PANTHER" id="PTHR47634:SF9">
    <property type="entry name" value="PROTEIN KINASE DOMAIN-CONTAINING PROTEIN-RELATED"/>
    <property type="match status" value="1"/>
</dbReference>
<dbReference type="STRING" id="90262.A0A1X2IAW5"/>
<dbReference type="FunFam" id="1.10.510.10:FF:000275">
    <property type="entry name" value="SRSF protein kinase 2 isoform X3"/>
    <property type="match status" value="1"/>
</dbReference>
<feature type="domain" description="Protein kinase" evidence="10">
    <location>
        <begin position="73"/>
        <end position="526"/>
    </location>
</feature>
<evidence type="ECO:0000259" key="10">
    <source>
        <dbReference type="PROSITE" id="PS50011"/>
    </source>
</evidence>
<evidence type="ECO:0000256" key="4">
    <source>
        <dbReference type="ARBA" id="ARBA00022741"/>
    </source>
</evidence>
<evidence type="ECO:0000256" key="1">
    <source>
        <dbReference type="ARBA" id="ARBA00012513"/>
    </source>
</evidence>
<dbReference type="InterPro" id="IPR011009">
    <property type="entry name" value="Kinase-like_dom_sf"/>
</dbReference>
<dbReference type="Pfam" id="PF00069">
    <property type="entry name" value="Pkinase"/>
    <property type="match status" value="2"/>
</dbReference>
<evidence type="ECO:0000313" key="12">
    <source>
        <dbReference type="Proteomes" id="UP000193560"/>
    </source>
</evidence>
<dbReference type="SMART" id="SM00220">
    <property type="entry name" value="S_TKc"/>
    <property type="match status" value="1"/>
</dbReference>
<dbReference type="Gene3D" id="1.10.510.10">
    <property type="entry name" value="Transferase(Phosphotransferase) domain 1"/>
    <property type="match status" value="2"/>
</dbReference>
<evidence type="ECO:0000313" key="11">
    <source>
        <dbReference type="EMBL" id="ORZ13076.1"/>
    </source>
</evidence>
<dbReference type="InterPro" id="IPR008271">
    <property type="entry name" value="Ser/Thr_kinase_AS"/>
</dbReference>